<dbReference type="PATRIC" id="fig|1121022.4.peg.2771"/>
<feature type="binding site" evidence="1">
    <location>
        <position position="75"/>
    </location>
    <ligand>
        <name>ATP</name>
        <dbReference type="ChEBI" id="CHEBI:30616"/>
    </ligand>
</feature>
<dbReference type="PIRSF" id="PIRSF038925">
    <property type="entry name" value="AMP-prot_trans"/>
    <property type="match status" value="1"/>
</dbReference>
<feature type="binding site" evidence="1">
    <location>
        <position position="243"/>
    </location>
    <ligand>
        <name>ATP</name>
        <dbReference type="ChEBI" id="CHEBI:30616"/>
    </ligand>
</feature>
<dbReference type="SUPFAM" id="SSF140931">
    <property type="entry name" value="Fic-like"/>
    <property type="match status" value="1"/>
</dbReference>
<dbReference type="eggNOG" id="COG3177">
    <property type="taxonomic scope" value="Bacteria"/>
</dbReference>
<accession>V4PR34</accession>
<evidence type="ECO:0000256" key="2">
    <source>
        <dbReference type="PIRSR" id="PIRSR640198-1"/>
    </source>
</evidence>
<keyword evidence="1" id="KW-0547">Nucleotide-binding</keyword>
<dbReference type="Pfam" id="PF13784">
    <property type="entry name" value="Fic_N"/>
    <property type="match status" value="1"/>
</dbReference>
<evidence type="ECO:0000313" key="5">
    <source>
        <dbReference type="EMBL" id="ESQ89779.1"/>
    </source>
</evidence>
<dbReference type="PANTHER" id="PTHR13504">
    <property type="entry name" value="FIDO DOMAIN-CONTAINING PROTEIN DDB_G0283145"/>
    <property type="match status" value="1"/>
</dbReference>
<dbReference type="Proteomes" id="UP000017837">
    <property type="component" value="Unassembled WGS sequence"/>
</dbReference>
<evidence type="ECO:0000256" key="3">
    <source>
        <dbReference type="PIRSR" id="PIRSR640198-2"/>
    </source>
</evidence>
<dbReference type="GO" id="GO:0005524">
    <property type="term" value="F:ATP binding"/>
    <property type="evidence" value="ECO:0007669"/>
    <property type="project" value="UniProtKB-KW"/>
</dbReference>
<sequence length="375" mass="42591">MNMTAKIWHPEQPYNDLPLLPPPVEIVETRAVLKQCIAARAALGELKQAAELIPNQAVLINTLPLLEARASSEIENIVTTTDELFRHVNRDDASADPATKEALRYRRALAEGFKALKGHPLTTRTAEQICSLIKGVDMSVRRVPGTKLENNATGEIIYTPPEGEGRLRDILANWERFLHNETDIDPLIRMAIGHYQFEAIHPFTDGNGRTGRVINSLFLIEEDLLTLPILYLSRYIIQNKPDYYRLLLAVTKSQAWEDWILYILKGVEETAIWTIAKIAAIRELQQDTAVFVRHRLPKIYSHELVSLIFEQPYCRIANVVEANIAQRQTASVYLKQLVDIGVLSEVETGKERLFIHPKLMRLLTRDGNDLGRYDG</sequence>
<feature type="binding site" evidence="3">
    <location>
        <begin position="205"/>
        <end position="212"/>
    </location>
    <ligand>
        <name>ATP</name>
        <dbReference type="ChEBI" id="CHEBI:30616"/>
    </ligand>
</feature>
<gene>
    <name evidence="5" type="ORF">ABENE_13635</name>
</gene>
<dbReference type="Pfam" id="PF02661">
    <property type="entry name" value="Fic"/>
    <property type="match status" value="1"/>
</dbReference>
<organism evidence="5 6">
    <name type="scientific">Asticcacaulis benevestitus DSM 16100 = ATCC BAA-896</name>
    <dbReference type="NCBI Taxonomy" id="1121022"/>
    <lineage>
        <taxon>Bacteria</taxon>
        <taxon>Pseudomonadati</taxon>
        <taxon>Pseudomonadota</taxon>
        <taxon>Alphaproteobacteria</taxon>
        <taxon>Caulobacterales</taxon>
        <taxon>Caulobacteraceae</taxon>
        <taxon>Asticcacaulis</taxon>
    </lineage>
</organism>
<dbReference type="Pfam" id="PF21248">
    <property type="entry name" value="SoFic-like_C"/>
    <property type="match status" value="1"/>
</dbReference>
<dbReference type="NCBIfam" id="NF046030">
    <property type="entry name" value="ProtAdlyltaseSoFic"/>
    <property type="match status" value="1"/>
</dbReference>
<dbReference type="InterPro" id="IPR040198">
    <property type="entry name" value="Fido_containing"/>
</dbReference>
<dbReference type="AlphaFoldDB" id="V4PR34"/>
<dbReference type="InterPro" id="IPR025758">
    <property type="entry name" value="Fic/DOC_N"/>
</dbReference>
<feature type="active site" evidence="2">
    <location>
        <position position="201"/>
    </location>
</feature>
<protein>
    <recommendedName>
        <fullName evidence="4">Fido domain-containing protein</fullName>
    </recommendedName>
</protein>
<dbReference type="PANTHER" id="PTHR13504:SF35">
    <property type="entry name" value="PROTEIN ADENYLYLTRANSFERASE SOFIC"/>
    <property type="match status" value="1"/>
</dbReference>
<feature type="domain" description="Fido" evidence="4">
    <location>
        <begin position="124"/>
        <end position="265"/>
    </location>
</feature>
<comment type="caution">
    <text evidence="5">The sequence shown here is derived from an EMBL/GenBank/DDBJ whole genome shotgun (WGS) entry which is preliminary data.</text>
</comment>
<dbReference type="InterPro" id="IPR003812">
    <property type="entry name" value="Fido"/>
</dbReference>
<evidence type="ECO:0000256" key="1">
    <source>
        <dbReference type="PIRSR" id="PIRSR038925-1"/>
    </source>
</evidence>
<dbReference type="OrthoDB" id="9813719at2"/>
<keyword evidence="1" id="KW-0067">ATP-binding</keyword>
<reference evidence="5 6" key="1">
    <citation type="journal article" date="2014" name="Nature">
        <title>Sequential evolution of bacterial morphology by co-option of a developmental regulator.</title>
        <authorList>
            <person name="Jiang C."/>
            <person name="Brown P.J."/>
            <person name="Ducret A."/>
            <person name="Brun Y.V."/>
        </authorList>
    </citation>
    <scope>NUCLEOTIDE SEQUENCE [LARGE SCALE GENOMIC DNA]</scope>
    <source>
        <strain evidence="5 6">DSM 16100</strain>
    </source>
</reference>
<dbReference type="InterPro" id="IPR048770">
    <property type="entry name" value="SoFic-like_C"/>
</dbReference>
<name>V4PR34_9CAUL</name>
<evidence type="ECO:0000313" key="6">
    <source>
        <dbReference type="Proteomes" id="UP000017837"/>
    </source>
</evidence>
<evidence type="ECO:0000259" key="4">
    <source>
        <dbReference type="PROSITE" id="PS51459"/>
    </source>
</evidence>
<feature type="binding site" evidence="1">
    <location>
        <begin position="206"/>
        <end position="212"/>
    </location>
    <ligand>
        <name>ATP</name>
        <dbReference type="ChEBI" id="CHEBI:30616"/>
    </ligand>
</feature>
<dbReference type="Gene3D" id="1.10.3290.10">
    <property type="entry name" value="Fido-like domain"/>
    <property type="match status" value="1"/>
</dbReference>
<dbReference type="InterPro" id="IPR036597">
    <property type="entry name" value="Fido-like_dom_sf"/>
</dbReference>
<keyword evidence="6" id="KW-1185">Reference proteome</keyword>
<dbReference type="STRING" id="1121022.GCA_000376105_01920"/>
<dbReference type="EMBL" id="AWGB01000028">
    <property type="protein sequence ID" value="ESQ89779.1"/>
    <property type="molecule type" value="Genomic_DNA"/>
</dbReference>
<proteinExistence type="predicted"/>
<dbReference type="PROSITE" id="PS51459">
    <property type="entry name" value="FIDO"/>
    <property type="match status" value="1"/>
</dbReference>
<dbReference type="InterPro" id="IPR026287">
    <property type="entry name" value="SoFic-like"/>
</dbReference>
<feature type="binding site" evidence="1">
    <location>
        <position position="201"/>
    </location>
    <ligand>
        <name>ATP</name>
        <dbReference type="ChEBI" id="CHEBI:30616"/>
    </ligand>
</feature>